<feature type="transmembrane region" description="Helical" evidence="1">
    <location>
        <begin position="34"/>
        <end position="54"/>
    </location>
</feature>
<dbReference type="SUPFAM" id="SSF103481">
    <property type="entry name" value="Multidrug resistance efflux transporter EmrE"/>
    <property type="match status" value="2"/>
</dbReference>
<evidence type="ECO:0000256" key="1">
    <source>
        <dbReference type="SAM" id="Phobius"/>
    </source>
</evidence>
<dbReference type="Pfam" id="PF00892">
    <property type="entry name" value="EamA"/>
    <property type="match status" value="2"/>
</dbReference>
<protein>
    <submittedName>
        <fullName evidence="3">Drug/metabolite transporter (DMT)-like permease</fullName>
    </submittedName>
</protein>
<keyword evidence="1" id="KW-1133">Transmembrane helix</keyword>
<keyword evidence="1" id="KW-0472">Membrane</keyword>
<feature type="transmembrane region" description="Helical" evidence="1">
    <location>
        <begin position="207"/>
        <end position="228"/>
    </location>
</feature>
<keyword evidence="4" id="KW-1185">Reference proteome</keyword>
<feature type="transmembrane region" description="Helical" evidence="1">
    <location>
        <begin position="66"/>
        <end position="89"/>
    </location>
</feature>
<feature type="transmembrane region" description="Helical" evidence="1">
    <location>
        <begin position="240"/>
        <end position="256"/>
    </location>
</feature>
<feature type="transmembrane region" description="Helical" evidence="1">
    <location>
        <begin position="123"/>
        <end position="141"/>
    </location>
</feature>
<feature type="transmembrane region" description="Helical" evidence="1">
    <location>
        <begin position="147"/>
        <end position="164"/>
    </location>
</feature>
<dbReference type="RefSeq" id="WP_184564401.1">
    <property type="nucleotide sequence ID" value="NZ_JACIEI010000003.1"/>
</dbReference>
<dbReference type="GO" id="GO:0016020">
    <property type="term" value="C:membrane"/>
    <property type="evidence" value="ECO:0007669"/>
    <property type="project" value="InterPro"/>
</dbReference>
<organism evidence="3 4">
    <name type="scientific">Sulfitobacter undariae</name>
    <dbReference type="NCBI Taxonomy" id="1563671"/>
    <lineage>
        <taxon>Bacteria</taxon>
        <taxon>Pseudomonadati</taxon>
        <taxon>Pseudomonadota</taxon>
        <taxon>Alphaproteobacteria</taxon>
        <taxon>Rhodobacterales</taxon>
        <taxon>Roseobacteraceae</taxon>
        <taxon>Sulfitobacter</taxon>
    </lineage>
</organism>
<dbReference type="InterPro" id="IPR037185">
    <property type="entry name" value="EmrE-like"/>
</dbReference>
<keyword evidence="1" id="KW-0812">Transmembrane</keyword>
<feature type="transmembrane region" description="Helical" evidence="1">
    <location>
        <begin position="176"/>
        <end position="195"/>
    </location>
</feature>
<feature type="domain" description="EamA" evidence="2">
    <location>
        <begin position="5"/>
        <end position="137"/>
    </location>
</feature>
<feature type="transmembrane region" description="Helical" evidence="1">
    <location>
        <begin position="262"/>
        <end position="280"/>
    </location>
</feature>
<name>A0A7W6E9R0_9RHOB</name>
<dbReference type="AlphaFoldDB" id="A0A7W6E9R0"/>
<sequence length="296" mass="31502">MDNMRGAILMVLAMLGFAIEDSFIKMMGTAVPIGQILLMLGAGGALIFGCVVVLQGKPVFERSMLAPAVLVRSMGEIIGTVFFISAIVFTPLSSASAILQATPLVVTLGAALFLSETVGWRRWSAICVGFIGVLMIIRPGMEGFTPLSLFAVVGVFGLATRDIATRRAPANLSSMQLSFLGFLVIVPAGASYLLVTGQPLAPMDLRLSLLMLACLLFGVVAYYGIVSAMRIGEVSFISPFRYSRLIFAMIIGVGLFGERPDIMTLLGAAVIVASGIYTVLRERKQRRKAARGPSQA</sequence>
<feature type="transmembrane region" description="Helical" evidence="1">
    <location>
        <begin position="95"/>
        <end position="114"/>
    </location>
</feature>
<reference evidence="3 4" key="1">
    <citation type="submission" date="2020-08" db="EMBL/GenBank/DDBJ databases">
        <title>Genomic Encyclopedia of Type Strains, Phase IV (KMG-IV): sequencing the most valuable type-strain genomes for metagenomic binning, comparative biology and taxonomic classification.</title>
        <authorList>
            <person name="Goeker M."/>
        </authorList>
    </citation>
    <scope>NUCLEOTIDE SEQUENCE [LARGE SCALE GENOMIC DNA]</scope>
    <source>
        <strain evidence="3 4">DSM 102234</strain>
    </source>
</reference>
<evidence type="ECO:0000313" key="4">
    <source>
        <dbReference type="Proteomes" id="UP000530268"/>
    </source>
</evidence>
<gene>
    <name evidence="3" type="ORF">GGR95_001530</name>
</gene>
<evidence type="ECO:0000259" key="2">
    <source>
        <dbReference type="Pfam" id="PF00892"/>
    </source>
</evidence>
<accession>A0A7W6E9R0</accession>
<feature type="domain" description="EamA" evidence="2">
    <location>
        <begin position="149"/>
        <end position="274"/>
    </location>
</feature>
<proteinExistence type="predicted"/>
<evidence type="ECO:0000313" key="3">
    <source>
        <dbReference type="EMBL" id="MBB3993899.1"/>
    </source>
</evidence>
<dbReference type="InterPro" id="IPR000620">
    <property type="entry name" value="EamA_dom"/>
</dbReference>
<dbReference type="EMBL" id="JACIEI010000003">
    <property type="protein sequence ID" value="MBB3993899.1"/>
    <property type="molecule type" value="Genomic_DNA"/>
</dbReference>
<dbReference type="PANTHER" id="PTHR22911">
    <property type="entry name" value="ACYL-MALONYL CONDENSING ENZYME-RELATED"/>
    <property type="match status" value="1"/>
</dbReference>
<comment type="caution">
    <text evidence="3">The sequence shown here is derived from an EMBL/GenBank/DDBJ whole genome shotgun (WGS) entry which is preliminary data.</text>
</comment>
<dbReference type="PANTHER" id="PTHR22911:SF135">
    <property type="entry name" value="BLR4310 PROTEIN"/>
    <property type="match status" value="1"/>
</dbReference>
<dbReference type="Proteomes" id="UP000530268">
    <property type="component" value="Unassembled WGS sequence"/>
</dbReference>